<evidence type="ECO:0000256" key="2">
    <source>
        <dbReference type="ARBA" id="ARBA00023150"/>
    </source>
</evidence>
<dbReference type="PANTHER" id="PTHR30592:SF1">
    <property type="entry name" value="SULFUR CARRIER PROTEIN FDHD"/>
    <property type="match status" value="1"/>
</dbReference>
<keyword evidence="1" id="KW-0963">Cytoplasm</keyword>
<dbReference type="InterPro" id="IPR003786">
    <property type="entry name" value="FdhD"/>
</dbReference>
<gene>
    <name evidence="3" type="ordered locus">DvMF_1232</name>
</gene>
<dbReference type="GO" id="GO:0016783">
    <property type="term" value="F:sulfurtransferase activity"/>
    <property type="evidence" value="ECO:0007669"/>
    <property type="project" value="InterPro"/>
</dbReference>
<dbReference type="KEGG" id="dvm:DvMF_1232"/>
<protein>
    <submittedName>
        <fullName evidence="3">Formate dehydrogenase accessory protein FdhD, putative</fullName>
    </submittedName>
</protein>
<dbReference type="HOGENOM" id="CLU_056887_4_2_7"/>
<dbReference type="SUPFAM" id="SSF53927">
    <property type="entry name" value="Cytidine deaminase-like"/>
    <property type="match status" value="1"/>
</dbReference>
<dbReference type="GO" id="GO:0006777">
    <property type="term" value="P:Mo-molybdopterin cofactor biosynthetic process"/>
    <property type="evidence" value="ECO:0007669"/>
    <property type="project" value="UniProtKB-KW"/>
</dbReference>
<proteinExistence type="predicted"/>
<sequence length="274" mass="29100">MAGRDATQLPAGAIPRQVSVRRYKDADWGDMDDVLSREVPVRVEWGPEPSDAGAAGIAAGSTRLWAWPHGLADLALGHVLLDRVHPAVTGSEPGAWGIRHAGTVTDMSRDAGDGDNLAFAVSLRAAPGAGVPQPPAPMRAAVLLDAMRAFMGEEGLWDGTGCFHRAGVYDPVQGRLLRRAEDIGRHNCIDRLAGWAAREGVDLAPRLLLVSARVTASLFAKARRAGFSFVVSRSAVTTASVDMATEQGVTLVGFARDREERFTVFADAGGRVLE</sequence>
<dbReference type="InterPro" id="IPR016193">
    <property type="entry name" value="Cytidine_deaminase-like"/>
</dbReference>
<keyword evidence="2" id="KW-0501">Molybdenum cofactor biosynthesis</keyword>
<dbReference type="OrthoDB" id="3197277at2"/>
<evidence type="ECO:0000256" key="1">
    <source>
        <dbReference type="ARBA" id="ARBA00022490"/>
    </source>
</evidence>
<dbReference type="PANTHER" id="PTHR30592">
    <property type="entry name" value="FORMATE DEHYDROGENASE"/>
    <property type="match status" value="1"/>
</dbReference>
<dbReference type="AlphaFoldDB" id="B8DLC0"/>
<dbReference type="eggNOG" id="COG1526">
    <property type="taxonomic scope" value="Bacteria"/>
</dbReference>
<accession>B8DLC0</accession>
<evidence type="ECO:0000313" key="3">
    <source>
        <dbReference type="EMBL" id="ACL08182.1"/>
    </source>
</evidence>
<reference evidence="3" key="1">
    <citation type="submission" date="2008-10" db="EMBL/GenBank/DDBJ databases">
        <title>Complete sequence of Desulfovibrio vulgaris str. 'Miyazaki F'.</title>
        <authorList>
            <person name="Lucas S."/>
            <person name="Copeland A."/>
            <person name="Lapidus A."/>
            <person name="Glavina del Rio T."/>
            <person name="Dalin E."/>
            <person name="Tice H."/>
            <person name="Bruce D."/>
            <person name="Goodwin L."/>
            <person name="Pitluck S."/>
            <person name="Sims D."/>
            <person name="Brettin T."/>
            <person name="Detter J.C."/>
            <person name="Han C."/>
            <person name="Larimer F."/>
            <person name="Land M."/>
            <person name="Hauser L."/>
            <person name="Kyrpides N."/>
            <person name="Mikhailova N."/>
            <person name="Hazen T.C."/>
            <person name="Richardson P."/>
        </authorList>
    </citation>
    <scope>NUCLEOTIDE SEQUENCE</scope>
    <source>
        <strain evidence="3">Miyazaki F</strain>
    </source>
</reference>
<organism evidence="3">
    <name type="scientific">Nitratidesulfovibrio vulgaris (strain DSM 19637 / Miyazaki F)</name>
    <name type="common">Desulfovibrio vulgaris</name>
    <dbReference type="NCBI Taxonomy" id="883"/>
    <lineage>
        <taxon>Bacteria</taxon>
        <taxon>Pseudomonadati</taxon>
        <taxon>Thermodesulfobacteriota</taxon>
        <taxon>Desulfovibrionia</taxon>
        <taxon>Desulfovibrionales</taxon>
        <taxon>Desulfovibrionaceae</taxon>
        <taxon>Nitratidesulfovibrio</taxon>
    </lineage>
</organism>
<dbReference type="Gene3D" id="3.40.140.10">
    <property type="entry name" value="Cytidine Deaminase, domain 2"/>
    <property type="match status" value="1"/>
</dbReference>
<name>B8DLC0_NITV9</name>
<dbReference type="Pfam" id="PF02634">
    <property type="entry name" value="FdhD-NarQ"/>
    <property type="match status" value="1"/>
</dbReference>
<dbReference type="STRING" id="883.DvMF_1232"/>
<dbReference type="EMBL" id="CP001197">
    <property type="protein sequence ID" value="ACL08182.1"/>
    <property type="molecule type" value="Genomic_DNA"/>
</dbReference>